<keyword evidence="3" id="KW-1185">Reference proteome</keyword>
<dbReference type="RefSeq" id="XP_007832838.1">
    <property type="nucleotide sequence ID" value="XM_007834647.1"/>
</dbReference>
<feature type="region of interest" description="Disordered" evidence="1">
    <location>
        <begin position="156"/>
        <end position="181"/>
    </location>
</feature>
<gene>
    <name evidence="2" type="ORF">PFICI_06066</name>
</gene>
<sequence>MNRHFFGPSKGLPLDCLSRRPEVYMRSGMPSWTQDWTAKIVDDELFLRVIHVSYRKDDQMPRNTRPWRERQYFCAHNRAPKMRRTYKGPALLPWVEIRRIAGGPNGSEDSYRTVYFSSPGVLHSCTKCLTDFCISVEQITERKPAKNVVTAADASTTTTTASSSGAAQVNHGTGVSKKPEFPMPGTWRITVTAYHQMGSCRTPNDPKWQALVLTERDKYYRDHQAYPPGCVRRKWEQAN</sequence>
<dbReference type="eggNOG" id="ENOG502REK3">
    <property type="taxonomic scope" value="Eukaryota"/>
</dbReference>
<reference evidence="3" key="1">
    <citation type="journal article" date="2015" name="BMC Genomics">
        <title>Genomic and transcriptomic analysis of the endophytic fungus Pestalotiopsis fici reveals its lifestyle and high potential for synthesis of natural products.</title>
        <authorList>
            <person name="Wang X."/>
            <person name="Zhang X."/>
            <person name="Liu L."/>
            <person name="Xiang M."/>
            <person name="Wang W."/>
            <person name="Sun X."/>
            <person name="Che Y."/>
            <person name="Guo L."/>
            <person name="Liu G."/>
            <person name="Guo L."/>
            <person name="Wang C."/>
            <person name="Yin W.B."/>
            <person name="Stadler M."/>
            <person name="Zhang X."/>
            <person name="Liu X."/>
        </authorList>
    </citation>
    <scope>NUCLEOTIDE SEQUENCE [LARGE SCALE GENOMIC DNA]</scope>
    <source>
        <strain evidence="3">W106-1 / CGMCC3.15140</strain>
    </source>
</reference>
<dbReference type="Proteomes" id="UP000030651">
    <property type="component" value="Unassembled WGS sequence"/>
</dbReference>
<dbReference type="OrthoDB" id="3766406at2759"/>
<dbReference type="STRING" id="1229662.W3X4X7"/>
<dbReference type="AlphaFoldDB" id="W3X4X7"/>
<dbReference type="HOGENOM" id="CLU_1373005_0_0_1"/>
<evidence type="ECO:0000256" key="1">
    <source>
        <dbReference type="SAM" id="MobiDB-lite"/>
    </source>
</evidence>
<organism evidence="2 3">
    <name type="scientific">Pestalotiopsis fici (strain W106-1 / CGMCC3.15140)</name>
    <dbReference type="NCBI Taxonomy" id="1229662"/>
    <lineage>
        <taxon>Eukaryota</taxon>
        <taxon>Fungi</taxon>
        <taxon>Dikarya</taxon>
        <taxon>Ascomycota</taxon>
        <taxon>Pezizomycotina</taxon>
        <taxon>Sordariomycetes</taxon>
        <taxon>Xylariomycetidae</taxon>
        <taxon>Amphisphaeriales</taxon>
        <taxon>Sporocadaceae</taxon>
        <taxon>Pestalotiopsis</taxon>
    </lineage>
</organism>
<evidence type="ECO:0000313" key="3">
    <source>
        <dbReference type="Proteomes" id="UP000030651"/>
    </source>
</evidence>
<protein>
    <submittedName>
        <fullName evidence="2">Uncharacterized protein</fullName>
    </submittedName>
</protein>
<evidence type="ECO:0000313" key="2">
    <source>
        <dbReference type="EMBL" id="ETS81064.1"/>
    </source>
</evidence>
<dbReference type="InParanoid" id="W3X4X7"/>
<proteinExistence type="predicted"/>
<feature type="compositionally biased region" description="Low complexity" evidence="1">
    <location>
        <begin position="156"/>
        <end position="167"/>
    </location>
</feature>
<accession>W3X4X7</accession>
<dbReference type="GeneID" id="19271079"/>
<dbReference type="EMBL" id="KI912112">
    <property type="protein sequence ID" value="ETS81064.1"/>
    <property type="molecule type" value="Genomic_DNA"/>
</dbReference>
<dbReference type="KEGG" id="pfy:PFICI_06066"/>
<name>W3X4X7_PESFW</name>